<feature type="transmembrane region" description="Helical" evidence="1">
    <location>
        <begin position="91"/>
        <end position="118"/>
    </location>
</feature>
<dbReference type="EMBL" id="UGYO01000002">
    <property type="protein sequence ID" value="SUJ10367.1"/>
    <property type="molecule type" value="Genomic_DNA"/>
</dbReference>
<dbReference type="Proteomes" id="UP000254069">
    <property type="component" value="Unassembled WGS sequence"/>
</dbReference>
<evidence type="ECO:0000313" key="3">
    <source>
        <dbReference type="Proteomes" id="UP000254069"/>
    </source>
</evidence>
<proteinExistence type="predicted"/>
<evidence type="ECO:0000256" key="1">
    <source>
        <dbReference type="SAM" id="Phobius"/>
    </source>
</evidence>
<dbReference type="AlphaFoldDB" id="A0A380C062"/>
<feature type="transmembrane region" description="Helical" evidence="1">
    <location>
        <begin position="7"/>
        <end position="28"/>
    </location>
</feature>
<keyword evidence="1" id="KW-0472">Membrane</keyword>
<organism evidence="2 3">
    <name type="scientific">Shewanella algae</name>
    <dbReference type="NCBI Taxonomy" id="38313"/>
    <lineage>
        <taxon>Bacteria</taxon>
        <taxon>Pseudomonadati</taxon>
        <taxon>Pseudomonadota</taxon>
        <taxon>Gammaproteobacteria</taxon>
        <taxon>Alteromonadales</taxon>
        <taxon>Shewanellaceae</taxon>
        <taxon>Shewanella</taxon>
    </lineage>
</organism>
<accession>A0A380C062</accession>
<feature type="transmembrane region" description="Helical" evidence="1">
    <location>
        <begin position="34"/>
        <end position="52"/>
    </location>
</feature>
<reference evidence="2 3" key="1">
    <citation type="submission" date="2018-06" db="EMBL/GenBank/DDBJ databases">
        <authorList>
            <consortium name="Pathogen Informatics"/>
            <person name="Doyle S."/>
        </authorList>
    </citation>
    <scope>NUCLEOTIDE SEQUENCE [LARGE SCALE GENOMIC DNA]</scope>
    <source>
        <strain evidence="2 3">NCTC10738</strain>
    </source>
</reference>
<keyword evidence="3" id="KW-1185">Reference proteome</keyword>
<evidence type="ECO:0000313" key="2">
    <source>
        <dbReference type="EMBL" id="SUJ10367.1"/>
    </source>
</evidence>
<name>A0A380C062_9GAMM</name>
<keyword evidence="1" id="KW-0812">Transmembrane</keyword>
<dbReference type="RefSeq" id="WP_115390499.1">
    <property type="nucleotide sequence ID" value="NZ_JADZHC010000045.1"/>
</dbReference>
<feature type="transmembrane region" description="Helical" evidence="1">
    <location>
        <begin position="64"/>
        <end position="85"/>
    </location>
</feature>
<keyword evidence="1" id="KW-1133">Transmembrane helix</keyword>
<gene>
    <name evidence="2" type="ORF">NCTC10738_04282</name>
</gene>
<sequence>MNRAAVIVYWLVCLYTLGKLVLSAHWAMFIDFPSMLGVIAPALACWFTPLAATKRAKLRGAIKVCWLAAGLMFIYGLLRVLMQSLGGAETIMAGLGVALLPLFYSLIINLFAAPYLFFGAARQVGSNQPLSTKRHIGEASQAE</sequence>
<protein>
    <submittedName>
        <fullName evidence="2">Uncharacterized protein</fullName>
    </submittedName>
</protein>